<reference evidence="8 9" key="1">
    <citation type="submission" date="2010-12" db="EMBL/GenBank/DDBJ databases">
        <title>Complete sequence of Desulfurispirillum indicum S5.</title>
        <authorList>
            <consortium name="US DOE Joint Genome Institute"/>
            <person name="Lucas S."/>
            <person name="Copeland A."/>
            <person name="Lapidus A."/>
            <person name="Cheng J.-F."/>
            <person name="Goodwin L."/>
            <person name="Pitluck S."/>
            <person name="Chertkov O."/>
            <person name="Held B."/>
            <person name="Detter J.C."/>
            <person name="Han C."/>
            <person name="Tapia R."/>
            <person name="Land M."/>
            <person name="Hauser L."/>
            <person name="Kyrpides N."/>
            <person name="Ivanova N."/>
            <person name="Mikhailova N."/>
            <person name="Haggblom M."/>
            <person name="Rauschenbach I."/>
            <person name="Bini E."/>
            <person name="Woyke T."/>
        </authorList>
    </citation>
    <scope>NUCLEOTIDE SEQUENCE [LARGE SCALE GENOMIC DNA]</scope>
    <source>
        <strain evidence="9">ATCC BAA-1389 / DSM 22839 / S5</strain>
    </source>
</reference>
<evidence type="ECO:0000259" key="5">
    <source>
        <dbReference type="PROSITE" id="PS50110"/>
    </source>
</evidence>
<dbReference type="Gene3D" id="3.30.70.270">
    <property type="match status" value="1"/>
</dbReference>
<dbReference type="Gene3D" id="3.40.50.2300">
    <property type="match status" value="2"/>
</dbReference>
<dbReference type="PROSITE" id="PS50110">
    <property type="entry name" value="RESPONSE_REGULATORY"/>
    <property type="match status" value="2"/>
</dbReference>
<dbReference type="InterPro" id="IPR008207">
    <property type="entry name" value="Sig_transdc_His_kin_Hpt_dom"/>
</dbReference>
<dbReference type="InterPro" id="IPR036641">
    <property type="entry name" value="HPT_dom_sf"/>
</dbReference>
<evidence type="ECO:0000256" key="3">
    <source>
        <dbReference type="PROSITE-ProRule" id="PRU00110"/>
    </source>
</evidence>
<dbReference type="RefSeq" id="WP_013505592.1">
    <property type="nucleotide sequence ID" value="NC_014836.1"/>
</dbReference>
<gene>
    <name evidence="8" type="ordered locus">Selin_0973</name>
</gene>
<dbReference type="eggNOG" id="COG3706">
    <property type="taxonomic scope" value="Bacteria"/>
</dbReference>
<evidence type="ECO:0000256" key="2">
    <source>
        <dbReference type="ARBA" id="ARBA00034247"/>
    </source>
</evidence>
<name>E6W348_DESIS</name>
<proteinExistence type="predicted"/>
<evidence type="ECO:0000256" key="1">
    <source>
        <dbReference type="ARBA" id="ARBA00012528"/>
    </source>
</evidence>
<feature type="domain" description="GGDEF" evidence="6">
    <location>
        <begin position="416"/>
        <end position="548"/>
    </location>
</feature>
<dbReference type="SMART" id="SM00448">
    <property type="entry name" value="REC"/>
    <property type="match status" value="2"/>
</dbReference>
<accession>E6W348</accession>
<dbReference type="GO" id="GO:0005886">
    <property type="term" value="C:plasma membrane"/>
    <property type="evidence" value="ECO:0007669"/>
    <property type="project" value="TreeGrafter"/>
</dbReference>
<feature type="domain" description="HPt" evidence="7">
    <location>
        <begin position="8"/>
        <end position="116"/>
    </location>
</feature>
<dbReference type="eggNOG" id="COG2204">
    <property type="taxonomic scope" value="Bacteria"/>
</dbReference>
<evidence type="ECO:0000256" key="4">
    <source>
        <dbReference type="PROSITE-ProRule" id="PRU00169"/>
    </source>
</evidence>
<dbReference type="Pfam" id="PF00072">
    <property type="entry name" value="Response_reg"/>
    <property type="match status" value="2"/>
</dbReference>
<dbReference type="EC" id="2.7.7.65" evidence="1"/>
<dbReference type="GO" id="GO:0000160">
    <property type="term" value="P:phosphorelay signal transduction system"/>
    <property type="evidence" value="ECO:0007669"/>
    <property type="project" value="InterPro"/>
</dbReference>
<organism evidence="8 9">
    <name type="scientific">Desulfurispirillum indicum (strain ATCC BAA-1389 / DSM 22839 / S5)</name>
    <dbReference type="NCBI Taxonomy" id="653733"/>
    <lineage>
        <taxon>Bacteria</taxon>
        <taxon>Pseudomonadati</taxon>
        <taxon>Chrysiogenota</taxon>
        <taxon>Chrysiogenia</taxon>
        <taxon>Chrysiogenales</taxon>
        <taxon>Chrysiogenaceae</taxon>
        <taxon>Desulfurispirillum</taxon>
    </lineage>
</organism>
<dbReference type="GO" id="GO:1902201">
    <property type="term" value="P:negative regulation of bacterial-type flagellum-dependent cell motility"/>
    <property type="evidence" value="ECO:0007669"/>
    <property type="project" value="TreeGrafter"/>
</dbReference>
<dbReference type="InterPro" id="IPR050469">
    <property type="entry name" value="Diguanylate_Cyclase"/>
</dbReference>
<feature type="domain" description="Response regulatory" evidence="5">
    <location>
        <begin position="260"/>
        <end position="376"/>
    </location>
</feature>
<dbReference type="InterPro" id="IPR001789">
    <property type="entry name" value="Sig_transdc_resp-reg_receiver"/>
</dbReference>
<dbReference type="SUPFAM" id="SSF55073">
    <property type="entry name" value="Nucleotide cyclase"/>
    <property type="match status" value="1"/>
</dbReference>
<evidence type="ECO:0000259" key="6">
    <source>
        <dbReference type="PROSITE" id="PS50887"/>
    </source>
</evidence>
<dbReference type="GO" id="GO:0004672">
    <property type="term" value="F:protein kinase activity"/>
    <property type="evidence" value="ECO:0007669"/>
    <property type="project" value="UniProtKB-ARBA"/>
</dbReference>
<protein>
    <recommendedName>
        <fullName evidence="1">diguanylate cyclase</fullName>
        <ecNumber evidence="1">2.7.7.65</ecNumber>
    </recommendedName>
</protein>
<evidence type="ECO:0000313" key="8">
    <source>
        <dbReference type="EMBL" id="ADU65709.1"/>
    </source>
</evidence>
<comment type="catalytic activity">
    <reaction evidence="2">
        <text>2 GTP = 3',3'-c-di-GMP + 2 diphosphate</text>
        <dbReference type="Rhea" id="RHEA:24898"/>
        <dbReference type="ChEBI" id="CHEBI:33019"/>
        <dbReference type="ChEBI" id="CHEBI:37565"/>
        <dbReference type="ChEBI" id="CHEBI:58805"/>
        <dbReference type="EC" id="2.7.7.65"/>
    </reaction>
</comment>
<dbReference type="SMART" id="SM00267">
    <property type="entry name" value="GGDEF"/>
    <property type="match status" value="1"/>
</dbReference>
<dbReference type="SUPFAM" id="SSF52172">
    <property type="entry name" value="CheY-like"/>
    <property type="match status" value="2"/>
</dbReference>
<dbReference type="EMBL" id="CP002432">
    <property type="protein sequence ID" value="ADU65709.1"/>
    <property type="molecule type" value="Genomic_DNA"/>
</dbReference>
<dbReference type="HOGENOM" id="CLU_000445_11_28_0"/>
<dbReference type="GO" id="GO:0052621">
    <property type="term" value="F:diguanylate cyclase activity"/>
    <property type="evidence" value="ECO:0007669"/>
    <property type="project" value="UniProtKB-EC"/>
</dbReference>
<comment type="caution">
    <text evidence="4">Lacks conserved residue(s) required for the propagation of feature annotation.</text>
</comment>
<dbReference type="CDD" id="cd01949">
    <property type="entry name" value="GGDEF"/>
    <property type="match status" value="1"/>
</dbReference>
<dbReference type="NCBIfam" id="TIGR00254">
    <property type="entry name" value="GGDEF"/>
    <property type="match status" value="1"/>
</dbReference>
<dbReference type="OrthoDB" id="9813903at2"/>
<dbReference type="STRING" id="653733.Selin_0973"/>
<dbReference type="KEGG" id="din:Selin_0973"/>
<dbReference type="PANTHER" id="PTHR45138:SF9">
    <property type="entry name" value="DIGUANYLATE CYCLASE DGCM-RELATED"/>
    <property type="match status" value="1"/>
</dbReference>
<dbReference type="InterPro" id="IPR000160">
    <property type="entry name" value="GGDEF_dom"/>
</dbReference>
<dbReference type="InterPro" id="IPR011006">
    <property type="entry name" value="CheY-like_superfamily"/>
</dbReference>
<dbReference type="InterPro" id="IPR043128">
    <property type="entry name" value="Rev_trsase/Diguanyl_cyclase"/>
</dbReference>
<dbReference type="eggNOG" id="COG2198">
    <property type="taxonomic scope" value="Bacteria"/>
</dbReference>
<dbReference type="PROSITE" id="PS50887">
    <property type="entry name" value="GGDEF"/>
    <property type="match status" value="1"/>
</dbReference>
<feature type="modified residue" description="Phosphohistidine" evidence="3">
    <location>
        <position position="55"/>
    </location>
</feature>
<dbReference type="GO" id="GO:0043709">
    <property type="term" value="P:cell adhesion involved in single-species biofilm formation"/>
    <property type="evidence" value="ECO:0007669"/>
    <property type="project" value="TreeGrafter"/>
</dbReference>
<keyword evidence="9" id="KW-1185">Reference proteome</keyword>
<evidence type="ECO:0000313" key="9">
    <source>
        <dbReference type="Proteomes" id="UP000002572"/>
    </source>
</evidence>
<dbReference type="Gene3D" id="1.20.120.160">
    <property type="entry name" value="HPT domain"/>
    <property type="match status" value="1"/>
</dbReference>
<dbReference type="InterPro" id="IPR029787">
    <property type="entry name" value="Nucleotide_cyclase"/>
</dbReference>
<dbReference type="CDD" id="cd00156">
    <property type="entry name" value="REC"/>
    <property type="match status" value="1"/>
</dbReference>
<dbReference type="InParanoid" id="E6W348"/>
<dbReference type="PANTHER" id="PTHR45138">
    <property type="entry name" value="REGULATORY COMPONENTS OF SENSORY TRANSDUCTION SYSTEM"/>
    <property type="match status" value="1"/>
</dbReference>
<dbReference type="Proteomes" id="UP000002572">
    <property type="component" value="Chromosome"/>
</dbReference>
<dbReference type="Pfam" id="PF00990">
    <property type="entry name" value="GGDEF"/>
    <property type="match status" value="1"/>
</dbReference>
<keyword evidence="4" id="KW-0597">Phosphoprotein</keyword>
<feature type="modified residue" description="4-aspartylphosphate" evidence="4">
    <location>
        <position position="309"/>
    </location>
</feature>
<dbReference type="PROSITE" id="PS50894">
    <property type="entry name" value="HPT"/>
    <property type="match status" value="1"/>
</dbReference>
<dbReference type="Pfam" id="PF01627">
    <property type="entry name" value="Hpt"/>
    <property type="match status" value="1"/>
</dbReference>
<dbReference type="FunFam" id="3.30.70.270:FF:000001">
    <property type="entry name" value="Diguanylate cyclase domain protein"/>
    <property type="match status" value="1"/>
</dbReference>
<evidence type="ECO:0000259" key="7">
    <source>
        <dbReference type="PROSITE" id="PS50894"/>
    </source>
</evidence>
<dbReference type="SUPFAM" id="SSF47226">
    <property type="entry name" value="Histidine-containing phosphotransfer domain, HPT domain"/>
    <property type="match status" value="1"/>
</dbReference>
<sequence length="549" mass="61218">MKSAPNSLESRIQELHSDYTNQLPGKISRIQIAWNNICEQGWSEEHTSTISTICHGLAGSAKTFGFSALSKSARVLEELLEETQRSQGTQQEALATQISQMMHTIAHHASRPDRRQGLFSRITMTQQTEPQPINRTVAIVDSDREFATNLATQMGYFDLQAHTYTSTTAFLADLNETLPGILVISAQLSKGNGIAVASEAASRLAERPRILISSDLDDMKLRLACVRAGGEAFLVKPFEATQVIALINKTDTCPSKEPYRVMVVDDSLTMSQLFTLTLEQAGMDVRTVNDPMDMLNVMLDFHPELILLDMYMPQCDGDDLAKVIRQHEAFFSTPIVFLSAETDFERQLSALSTGGDDFLTKPIEPAHLVQAVSSRVQRSRQLHSLMVRDGLTGLLNHTESKRQLDILLERAKRANTPLCFAMLDIDHFKRVNDAHGHPVGDRVIKSLSHFLQQRLRKTDVVGRYGGEEFVIIFPDTTESDGQRVMEELREKFAMVTHHAGDQSFQCTFSCGIATFPHFSNATEIVDRADQALYSAKNQGRNKVIAAAHR</sequence>
<dbReference type="AlphaFoldDB" id="E6W348"/>
<feature type="domain" description="Response regulatory" evidence="5">
    <location>
        <begin position="136"/>
        <end position="251"/>
    </location>
</feature>